<dbReference type="InterPro" id="IPR008144">
    <property type="entry name" value="Guanylate_kin-like_dom"/>
</dbReference>
<evidence type="ECO:0000313" key="9">
    <source>
        <dbReference type="Proteomes" id="UP001176961"/>
    </source>
</evidence>
<accession>A0AA36M551</accession>
<dbReference type="InterPro" id="IPR050716">
    <property type="entry name" value="MAGUK"/>
</dbReference>
<name>A0AA36M551_CYLNA</name>
<feature type="domain" description="PDZ" evidence="7">
    <location>
        <begin position="118"/>
        <end position="184"/>
    </location>
</feature>
<feature type="domain" description="Guanylate kinase-like" evidence="6">
    <location>
        <begin position="327"/>
        <end position="519"/>
    </location>
</feature>
<dbReference type="InterPro" id="IPR001452">
    <property type="entry name" value="SH3_domain"/>
</dbReference>
<dbReference type="SMART" id="SM00228">
    <property type="entry name" value="PDZ"/>
    <property type="match status" value="1"/>
</dbReference>
<proteinExistence type="inferred from homology"/>
<dbReference type="InterPro" id="IPR020590">
    <property type="entry name" value="Guanylate_kinase_CS"/>
</dbReference>
<comment type="caution">
    <text evidence="8">The sequence shown here is derived from an EMBL/GenBank/DDBJ whole genome shotgun (WGS) entry which is preliminary data.</text>
</comment>
<evidence type="ECO:0000256" key="3">
    <source>
        <dbReference type="PROSITE-ProRule" id="PRU00192"/>
    </source>
</evidence>
<dbReference type="InterPro" id="IPR036028">
    <property type="entry name" value="SH3-like_dom_sf"/>
</dbReference>
<dbReference type="Gene3D" id="3.40.50.300">
    <property type="entry name" value="P-loop containing nucleotide triphosphate hydrolases"/>
    <property type="match status" value="1"/>
</dbReference>
<dbReference type="SMART" id="SM00072">
    <property type="entry name" value="GuKc"/>
    <property type="match status" value="1"/>
</dbReference>
<dbReference type="InterPro" id="IPR027417">
    <property type="entry name" value="P-loop_NTPase"/>
</dbReference>
<dbReference type="InterPro" id="IPR008145">
    <property type="entry name" value="GK/Ca_channel_bsu"/>
</dbReference>
<dbReference type="PROSITE" id="PS50002">
    <property type="entry name" value="SH3"/>
    <property type="match status" value="1"/>
</dbReference>
<evidence type="ECO:0000256" key="4">
    <source>
        <dbReference type="SAM" id="MobiDB-lite"/>
    </source>
</evidence>
<evidence type="ECO:0000259" key="6">
    <source>
        <dbReference type="PROSITE" id="PS50052"/>
    </source>
</evidence>
<organism evidence="8 9">
    <name type="scientific">Cylicocyclus nassatus</name>
    <name type="common">Nematode worm</name>
    <dbReference type="NCBI Taxonomy" id="53992"/>
    <lineage>
        <taxon>Eukaryota</taxon>
        <taxon>Metazoa</taxon>
        <taxon>Ecdysozoa</taxon>
        <taxon>Nematoda</taxon>
        <taxon>Chromadorea</taxon>
        <taxon>Rhabditida</taxon>
        <taxon>Rhabditina</taxon>
        <taxon>Rhabditomorpha</taxon>
        <taxon>Strongyloidea</taxon>
        <taxon>Strongylidae</taxon>
        <taxon>Cylicocyclus</taxon>
    </lineage>
</organism>
<gene>
    <name evidence="8" type="ORF">CYNAS_LOCUS9380</name>
</gene>
<dbReference type="InterPro" id="IPR036034">
    <property type="entry name" value="PDZ_sf"/>
</dbReference>
<protein>
    <submittedName>
        <fullName evidence="8">Uncharacterized protein</fullName>
    </submittedName>
</protein>
<dbReference type="SMART" id="SM00326">
    <property type="entry name" value="SH3"/>
    <property type="match status" value="1"/>
</dbReference>
<dbReference type="AlphaFoldDB" id="A0AA36M551"/>
<evidence type="ECO:0000259" key="5">
    <source>
        <dbReference type="PROSITE" id="PS50002"/>
    </source>
</evidence>
<reference evidence="8" key="1">
    <citation type="submission" date="2023-07" db="EMBL/GenBank/DDBJ databases">
        <authorList>
            <consortium name="CYATHOMIX"/>
        </authorList>
    </citation>
    <scope>NUCLEOTIDE SEQUENCE</scope>
    <source>
        <strain evidence="8">N/A</strain>
    </source>
</reference>
<dbReference type="PANTHER" id="PTHR23122">
    <property type="entry name" value="MEMBRANE-ASSOCIATED GUANYLATE KINASE MAGUK"/>
    <property type="match status" value="1"/>
</dbReference>
<dbReference type="Gene3D" id="2.30.42.10">
    <property type="match status" value="1"/>
</dbReference>
<dbReference type="PROSITE" id="PS00856">
    <property type="entry name" value="GUANYLATE_KINASE_1"/>
    <property type="match status" value="1"/>
</dbReference>
<feature type="region of interest" description="Disordered" evidence="4">
    <location>
        <begin position="284"/>
        <end position="308"/>
    </location>
</feature>
<evidence type="ECO:0000313" key="8">
    <source>
        <dbReference type="EMBL" id="CAJ0597397.1"/>
    </source>
</evidence>
<feature type="region of interest" description="Disordered" evidence="4">
    <location>
        <begin position="1"/>
        <end position="23"/>
    </location>
</feature>
<dbReference type="CDD" id="cd00071">
    <property type="entry name" value="GMPK"/>
    <property type="match status" value="1"/>
</dbReference>
<evidence type="ECO:0000256" key="1">
    <source>
        <dbReference type="ARBA" id="ARBA00007014"/>
    </source>
</evidence>
<sequence>MGTERSRTEYGRKPHSSKNLTESQKSIARCLQELISTGELKIDKAAAETTSLCDGFISEWESTGIKSAAVQQLIALLNRPHVRGVLISAEDISANKYLPRLPSVPFEVDEDEGIVVKVVQIVKRDETLGATIRNDHGKIYIARLIAGGVAARSACIQEGDRILEVNGLSTADLTVDDIARILNRVDKGTVTLKLVPAEMTTPVENGTGHVYLRALFDYKGKEDERHPCPEVALSFTRGDILELQTCNDDHWWQARRIGFGAFANSEDFKGSSRIGLIPSETLQLSKSTSEIEQRPTNGRGSSRSGGSHETEYIYESVCRLAPRDGLPRLVVLIGPPGVGRNELKRRLIARFPQRFTTTVPHTTRAKRPGEVEGVDYYFTERSVMEKMIYSGQMLEFGEFRGNLYGTAISSVRDAQRAGTPLITPHPLALALLRTQEFMPFIVFIQPPDAAAFKNTRVVTSSLPRQSSKTAMTRTFSEAEIEQIINGGTTLYKQYGHIFDAIIINNDLEEGTAQLIRLIHDLETKPTWVPLSWATNLGSD</sequence>
<evidence type="ECO:0000259" key="7">
    <source>
        <dbReference type="PROSITE" id="PS50106"/>
    </source>
</evidence>
<dbReference type="SUPFAM" id="SSF50156">
    <property type="entry name" value="PDZ domain-like"/>
    <property type="match status" value="1"/>
</dbReference>
<dbReference type="SUPFAM" id="SSF52540">
    <property type="entry name" value="P-loop containing nucleoside triphosphate hydrolases"/>
    <property type="match status" value="1"/>
</dbReference>
<dbReference type="PROSITE" id="PS50052">
    <property type="entry name" value="GUANYLATE_KINASE_2"/>
    <property type="match status" value="1"/>
</dbReference>
<evidence type="ECO:0000256" key="2">
    <source>
        <dbReference type="ARBA" id="ARBA00022443"/>
    </source>
</evidence>
<feature type="compositionally biased region" description="Polar residues" evidence="4">
    <location>
        <begin position="284"/>
        <end position="296"/>
    </location>
</feature>
<dbReference type="InterPro" id="IPR001478">
    <property type="entry name" value="PDZ"/>
</dbReference>
<keyword evidence="2 3" id="KW-0728">SH3 domain</keyword>
<dbReference type="Pfam" id="PF00625">
    <property type="entry name" value="Guanylate_kin"/>
    <property type="match status" value="1"/>
</dbReference>
<dbReference type="EMBL" id="CATQJL010000223">
    <property type="protein sequence ID" value="CAJ0597397.1"/>
    <property type="molecule type" value="Genomic_DNA"/>
</dbReference>
<feature type="domain" description="SH3" evidence="5">
    <location>
        <begin position="207"/>
        <end position="287"/>
    </location>
</feature>
<dbReference type="Pfam" id="PF00018">
    <property type="entry name" value="SH3_1"/>
    <property type="match status" value="1"/>
</dbReference>
<dbReference type="Gene3D" id="2.30.30.40">
    <property type="entry name" value="SH3 Domains"/>
    <property type="match status" value="1"/>
</dbReference>
<dbReference type="PROSITE" id="PS50106">
    <property type="entry name" value="PDZ"/>
    <property type="match status" value="1"/>
</dbReference>
<keyword evidence="9" id="KW-1185">Reference proteome</keyword>
<feature type="compositionally biased region" description="Basic and acidic residues" evidence="4">
    <location>
        <begin position="1"/>
        <end position="12"/>
    </location>
</feature>
<dbReference type="Pfam" id="PF00595">
    <property type="entry name" value="PDZ"/>
    <property type="match status" value="1"/>
</dbReference>
<dbReference type="Proteomes" id="UP001176961">
    <property type="component" value="Unassembled WGS sequence"/>
</dbReference>
<dbReference type="SUPFAM" id="SSF50044">
    <property type="entry name" value="SH3-domain"/>
    <property type="match status" value="1"/>
</dbReference>
<comment type="similarity">
    <text evidence="1">Belongs to the MAGUK family.</text>
</comment>